<reference evidence="1 2" key="1">
    <citation type="submission" date="2019-10" db="EMBL/GenBank/DDBJ databases">
        <title>Cardiobacteriales fam. a chemoheterotrophic member of the order Cardiobacteriales, and proposal of Cardiobacteriales fam. nov.</title>
        <authorList>
            <person name="Wang C."/>
        </authorList>
    </citation>
    <scope>NUCLEOTIDE SEQUENCE [LARGE SCALE GENOMIC DNA]</scope>
    <source>
        <strain evidence="1 2">ML27</strain>
    </source>
</reference>
<dbReference type="InterPro" id="IPR027417">
    <property type="entry name" value="P-loop_NTPase"/>
</dbReference>
<dbReference type="InterPro" id="IPR012381">
    <property type="entry name" value="EutP_PduV"/>
</dbReference>
<dbReference type="GO" id="GO:0005524">
    <property type="term" value="F:ATP binding"/>
    <property type="evidence" value="ECO:0007669"/>
    <property type="project" value="InterPro"/>
</dbReference>
<gene>
    <name evidence="1" type="ORF">GCU85_06075</name>
</gene>
<evidence type="ECO:0000313" key="2">
    <source>
        <dbReference type="Proteomes" id="UP000471298"/>
    </source>
</evidence>
<sequence>MPIKQKQALTIMGMSGVGKTTLSRKLPRNKWFHYSGDYRIATHYLADAIGDFLKHEAMQSAVLKGLLKSDSVSVTPNVSIDNLAVVSAFIGKLGKTALGGTPLATFQQRQALHHRAEVAATYDIGYFKQRAQSIYGYDYFLHDAGGSICELDDEAAIEYVSRETQIIYLHADDEMIADITQRALDYPKPLYYKNDFIRQQIKTYVDEVGLPHIDAAVPDEFIRYVVPKLMQHRSQRYLSIAERYGKIIDAKDIFAVRDEKDFLALIEQR</sequence>
<evidence type="ECO:0000313" key="1">
    <source>
        <dbReference type="EMBL" id="MPV86296.1"/>
    </source>
</evidence>
<dbReference type="Gene3D" id="3.40.50.300">
    <property type="entry name" value="P-loop containing nucleotide triphosphate hydrolases"/>
    <property type="match status" value="1"/>
</dbReference>
<dbReference type="SUPFAM" id="SSF52540">
    <property type="entry name" value="P-loop containing nucleoside triphosphate hydrolases"/>
    <property type="match status" value="1"/>
</dbReference>
<dbReference type="Proteomes" id="UP000471298">
    <property type="component" value="Unassembled WGS sequence"/>
</dbReference>
<organism evidence="1 2">
    <name type="scientific">Ostreibacterium oceani</name>
    <dbReference type="NCBI Taxonomy" id="2654998"/>
    <lineage>
        <taxon>Bacteria</taxon>
        <taxon>Pseudomonadati</taxon>
        <taxon>Pseudomonadota</taxon>
        <taxon>Gammaproteobacteria</taxon>
        <taxon>Cardiobacteriales</taxon>
        <taxon>Ostreibacteriaceae</taxon>
        <taxon>Ostreibacterium</taxon>
    </lineage>
</organism>
<dbReference type="RefSeq" id="WP_152810298.1">
    <property type="nucleotide sequence ID" value="NZ_WHNW01000006.1"/>
</dbReference>
<dbReference type="Pfam" id="PF10662">
    <property type="entry name" value="PduV-EutP"/>
    <property type="match status" value="1"/>
</dbReference>
<dbReference type="AlphaFoldDB" id="A0A6N7F350"/>
<dbReference type="GO" id="GO:0006576">
    <property type="term" value="P:biogenic amine metabolic process"/>
    <property type="evidence" value="ECO:0007669"/>
    <property type="project" value="InterPro"/>
</dbReference>
<comment type="caution">
    <text evidence="1">The sequence shown here is derived from an EMBL/GenBank/DDBJ whole genome shotgun (WGS) entry which is preliminary data.</text>
</comment>
<proteinExistence type="predicted"/>
<protein>
    <submittedName>
        <fullName evidence="1">ATPase</fullName>
    </submittedName>
</protein>
<name>A0A6N7F350_9GAMM</name>
<keyword evidence="2" id="KW-1185">Reference proteome</keyword>
<accession>A0A6N7F350</accession>
<dbReference type="EMBL" id="WHNW01000006">
    <property type="protein sequence ID" value="MPV86296.1"/>
    <property type="molecule type" value="Genomic_DNA"/>
</dbReference>
<dbReference type="InParanoid" id="A0A6N7F350"/>